<feature type="transmembrane region" description="Helical" evidence="1">
    <location>
        <begin position="12"/>
        <end position="32"/>
    </location>
</feature>
<reference evidence="4 5" key="1">
    <citation type="submission" date="2019-09" db="EMBL/GenBank/DDBJ databases">
        <title>Distinct polysaccharide growth profiles of human intestinal Prevotella copri isolates.</title>
        <authorList>
            <person name="Fehlner-Peach H."/>
            <person name="Magnabosco C."/>
            <person name="Raghavan V."/>
            <person name="Scher J.U."/>
            <person name="Tett A."/>
            <person name="Cox L.M."/>
            <person name="Gottsegen C."/>
            <person name="Watters A."/>
            <person name="Wiltshire- Gordon J.D."/>
            <person name="Segata N."/>
            <person name="Bonneau R."/>
            <person name="Littman D.R."/>
        </authorList>
    </citation>
    <scope>NUCLEOTIDE SEQUENCE [LARGE SCALE GENOMIC DNA]</scope>
    <source>
        <strain evidence="4">iA624</strain>
        <strain evidence="2">IA624</strain>
        <strain evidence="5">iAA917</strain>
        <strain evidence="3">IAA917</strain>
    </source>
</reference>
<keyword evidence="1" id="KW-1133">Transmembrane helix</keyword>
<dbReference type="Proteomes" id="UP000405805">
    <property type="component" value="Unassembled WGS sequence"/>
</dbReference>
<sequence>MRKSIFQGFSVFHLCGFYSVSAFLGAFFLAAIEKDAIFAIVKTKFAVSSPSFQSNPKVANRHLRTEE</sequence>
<keyword evidence="1" id="KW-0812">Transmembrane</keyword>
<evidence type="ECO:0000313" key="3">
    <source>
        <dbReference type="EMBL" id="MQP13068.1"/>
    </source>
</evidence>
<name>A0A5P0WLI3_9BACT</name>
<evidence type="ECO:0000313" key="4">
    <source>
        <dbReference type="Proteomes" id="UP000405805"/>
    </source>
</evidence>
<gene>
    <name evidence="3" type="ORF">F7D25_01280</name>
    <name evidence="2" type="ORF">F7D57_02195</name>
</gene>
<evidence type="ECO:0000313" key="5">
    <source>
        <dbReference type="Proteomes" id="UP000477980"/>
    </source>
</evidence>
<keyword evidence="1" id="KW-0472">Membrane</keyword>
<dbReference type="Proteomes" id="UP000477980">
    <property type="component" value="Unassembled WGS sequence"/>
</dbReference>
<dbReference type="EMBL" id="VZBP01000040">
    <property type="protein sequence ID" value="MQO08552.1"/>
    <property type="molecule type" value="Genomic_DNA"/>
</dbReference>
<dbReference type="EMBL" id="VZAH01000010">
    <property type="protein sequence ID" value="MQP13068.1"/>
    <property type="molecule type" value="Genomic_DNA"/>
</dbReference>
<organism evidence="3 5">
    <name type="scientific">Segatella copri</name>
    <dbReference type="NCBI Taxonomy" id="165179"/>
    <lineage>
        <taxon>Bacteria</taxon>
        <taxon>Pseudomonadati</taxon>
        <taxon>Bacteroidota</taxon>
        <taxon>Bacteroidia</taxon>
        <taxon>Bacteroidales</taxon>
        <taxon>Prevotellaceae</taxon>
        <taxon>Segatella</taxon>
    </lineage>
</organism>
<comment type="caution">
    <text evidence="3">The sequence shown here is derived from an EMBL/GenBank/DDBJ whole genome shotgun (WGS) entry which is preliminary data.</text>
</comment>
<evidence type="ECO:0000313" key="2">
    <source>
        <dbReference type="EMBL" id="MQO08552.1"/>
    </source>
</evidence>
<dbReference type="RefSeq" id="WP_142990593.1">
    <property type="nucleotide sequence ID" value="NZ_NMPZ01000010.1"/>
</dbReference>
<protein>
    <submittedName>
        <fullName evidence="3">Uncharacterized protein</fullName>
    </submittedName>
</protein>
<dbReference type="AlphaFoldDB" id="A0A5P0WLI3"/>
<proteinExistence type="predicted"/>
<evidence type="ECO:0000256" key="1">
    <source>
        <dbReference type="SAM" id="Phobius"/>
    </source>
</evidence>
<accession>A0A5P0WLI3</accession>